<dbReference type="AlphaFoldDB" id="A0A0J1LG36"/>
<comment type="caution">
    <text evidence="2">The sequence shown here is derived from an EMBL/GenBank/DDBJ whole genome shotgun (WGS) entry which is preliminary data.</text>
</comment>
<dbReference type="InterPro" id="IPR000182">
    <property type="entry name" value="GNAT_dom"/>
</dbReference>
<accession>A0A0J1LG36</accession>
<protein>
    <submittedName>
        <fullName evidence="2">GCN5 family acetyltransferase</fullName>
    </submittedName>
</protein>
<reference evidence="2 3" key="1">
    <citation type="submission" date="2015-05" db="EMBL/GenBank/DDBJ databases">
        <title>Whole genome sequence and identification of bacterial endophytes from Costus igneus.</title>
        <authorList>
            <person name="Lee Y.P."/>
            <person name="Gan H.M."/>
            <person name="Eng W."/>
            <person name="Wheatley M.S."/>
            <person name="Caraballo A."/>
            <person name="Polter S."/>
            <person name="Savka M.A."/>
            <person name="Hudson A.O."/>
        </authorList>
    </citation>
    <scope>NUCLEOTIDE SEQUENCE [LARGE SCALE GENOMIC DNA]</scope>
    <source>
        <strain evidence="2 3">RIT379</strain>
    </source>
</reference>
<dbReference type="Gene3D" id="3.40.630.30">
    <property type="match status" value="1"/>
</dbReference>
<dbReference type="OrthoDB" id="3216107at2"/>
<feature type="domain" description="N-acetyltransferase" evidence="1">
    <location>
        <begin position="10"/>
        <end position="140"/>
    </location>
</feature>
<dbReference type="Proteomes" id="UP000036045">
    <property type="component" value="Unassembled WGS sequence"/>
</dbReference>
<dbReference type="PROSITE" id="PS51186">
    <property type="entry name" value="GNAT"/>
    <property type="match status" value="1"/>
</dbReference>
<dbReference type="PANTHER" id="PTHR43233:SF1">
    <property type="entry name" value="FAMILY N-ACETYLTRANSFERASE, PUTATIVE (AFU_ORTHOLOGUE AFUA_6G03350)-RELATED"/>
    <property type="match status" value="1"/>
</dbReference>
<keyword evidence="2" id="KW-0808">Transferase</keyword>
<gene>
    <name evidence="2" type="ORF">ABW02_04165</name>
</gene>
<evidence type="ECO:0000313" key="3">
    <source>
        <dbReference type="Proteomes" id="UP000036045"/>
    </source>
</evidence>
<dbReference type="PATRIC" id="fig|1397.4.peg.2123"/>
<dbReference type="InterPro" id="IPR053144">
    <property type="entry name" value="Acetyltransferase_Butenolide"/>
</dbReference>
<proteinExistence type="predicted"/>
<dbReference type="CDD" id="cd04301">
    <property type="entry name" value="NAT_SF"/>
    <property type="match status" value="1"/>
</dbReference>
<dbReference type="EMBL" id="LDPH01000002">
    <property type="protein sequence ID" value="KLV28085.1"/>
    <property type="molecule type" value="Genomic_DNA"/>
</dbReference>
<evidence type="ECO:0000259" key="1">
    <source>
        <dbReference type="PROSITE" id="PS51186"/>
    </source>
</evidence>
<dbReference type="SUPFAM" id="SSF55729">
    <property type="entry name" value="Acyl-CoA N-acyltransferases (Nat)"/>
    <property type="match status" value="1"/>
</dbReference>
<dbReference type="GO" id="GO:0016747">
    <property type="term" value="F:acyltransferase activity, transferring groups other than amino-acyl groups"/>
    <property type="evidence" value="ECO:0007669"/>
    <property type="project" value="InterPro"/>
</dbReference>
<dbReference type="InterPro" id="IPR016181">
    <property type="entry name" value="Acyl_CoA_acyltransferase"/>
</dbReference>
<keyword evidence="3" id="KW-1185">Reference proteome</keyword>
<dbReference type="PANTHER" id="PTHR43233">
    <property type="entry name" value="FAMILY N-ACETYLTRANSFERASE, PUTATIVE (AFU_ORTHOLOGUE AFUA_6G03350)-RELATED"/>
    <property type="match status" value="1"/>
</dbReference>
<dbReference type="GeneID" id="56349861"/>
<evidence type="ECO:0000313" key="2">
    <source>
        <dbReference type="EMBL" id="KLV28085.1"/>
    </source>
</evidence>
<dbReference type="RefSeq" id="WP_047940638.1">
    <property type="nucleotide sequence ID" value="NZ_CP053989.1"/>
</dbReference>
<organism evidence="2 3">
    <name type="scientific">Niallia circulans</name>
    <name type="common">Bacillus circulans</name>
    <dbReference type="NCBI Taxonomy" id="1397"/>
    <lineage>
        <taxon>Bacteria</taxon>
        <taxon>Bacillati</taxon>
        <taxon>Bacillota</taxon>
        <taxon>Bacilli</taxon>
        <taxon>Bacillales</taxon>
        <taxon>Bacillaceae</taxon>
        <taxon>Niallia</taxon>
    </lineage>
</organism>
<sequence length="140" mass="16330">MINLKNGLAIQIRPYKEDDFQSIHELNKLEHWTNLVENKEDTKSAWNHSNAAYVATLNDQLIGYIRGITDRSITLFICELLVDPNYRGIGLGKALLYYVHSKYPLTRVEMLASSTSNTYYESKGFRSFYGYRKTFLEYNK</sequence>
<dbReference type="Pfam" id="PF13673">
    <property type="entry name" value="Acetyltransf_10"/>
    <property type="match status" value="1"/>
</dbReference>
<name>A0A0J1LG36_NIACI</name>